<evidence type="ECO:0000256" key="1">
    <source>
        <dbReference type="SAM" id="Phobius"/>
    </source>
</evidence>
<evidence type="ECO:0000313" key="2">
    <source>
        <dbReference type="EMBL" id="RNA12867.1"/>
    </source>
</evidence>
<gene>
    <name evidence="2" type="ORF">BpHYR1_030983</name>
</gene>
<keyword evidence="1" id="KW-1133">Transmembrane helix</keyword>
<dbReference type="AlphaFoldDB" id="A0A3M7QN64"/>
<comment type="caution">
    <text evidence="2">The sequence shown here is derived from an EMBL/GenBank/DDBJ whole genome shotgun (WGS) entry which is preliminary data.</text>
</comment>
<keyword evidence="1" id="KW-0472">Membrane</keyword>
<name>A0A3M7QN64_BRAPC</name>
<dbReference type="EMBL" id="REGN01005582">
    <property type="protein sequence ID" value="RNA12867.1"/>
    <property type="molecule type" value="Genomic_DNA"/>
</dbReference>
<keyword evidence="3" id="KW-1185">Reference proteome</keyword>
<organism evidence="2 3">
    <name type="scientific">Brachionus plicatilis</name>
    <name type="common">Marine rotifer</name>
    <name type="synonym">Brachionus muelleri</name>
    <dbReference type="NCBI Taxonomy" id="10195"/>
    <lineage>
        <taxon>Eukaryota</taxon>
        <taxon>Metazoa</taxon>
        <taxon>Spiralia</taxon>
        <taxon>Gnathifera</taxon>
        <taxon>Rotifera</taxon>
        <taxon>Eurotatoria</taxon>
        <taxon>Monogononta</taxon>
        <taxon>Pseudotrocha</taxon>
        <taxon>Ploima</taxon>
        <taxon>Brachionidae</taxon>
        <taxon>Brachionus</taxon>
    </lineage>
</organism>
<evidence type="ECO:0000313" key="3">
    <source>
        <dbReference type="Proteomes" id="UP000276133"/>
    </source>
</evidence>
<accession>A0A3M7QN64</accession>
<proteinExistence type="predicted"/>
<protein>
    <submittedName>
        <fullName evidence="2">Uncharacterized protein</fullName>
    </submittedName>
</protein>
<feature type="transmembrane region" description="Helical" evidence="1">
    <location>
        <begin position="21"/>
        <end position="40"/>
    </location>
</feature>
<keyword evidence="1" id="KW-0812">Transmembrane</keyword>
<sequence length="63" mass="7711">MEIIFMNEIIKSKKCIHETKILPLVYTVLLRYLEFTIFYVKNVYHIFTHLKLGKVEIFKLMIY</sequence>
<reference evidence="2 3" key="1">
    <citation type="journal article" date="2018" name="Sci. Rep.">
        <title>Genomic signatures of local adaptation to the degree of environmental predictability in rotifers.</title>
        <authorList>
            <person name="Franch-Gras L."/>
            <person name="Hahn C."/>
            <person name="Garcia-Roger E.M."/>
            <person name="Carmona M.J."/>
            <person name="Serra M."/>
            <person name="Gomez A."/>
        </authorList>
    </citation>
    <scope>NUCLEOTIDE SEQUENCE [LARGE SCALE GENOMIC DNA]</scope>
    <source>
        <strain evidence="2">HYR1</strain>
    </source>
</reference>
<dbReference type="Proteomes" id="UP000276133">
    <property type="component" value="Unassembled WGS sequence"/>
</dbReference>